<dbReference type="GO" id="GO:0031267">
    <property type="term" value="F:small GTPase binding"/>
    <property type="evidence" value="ECO:0007669"/>
    <property type="project" value="EnsemblFungi"/>
</dbReference>
<dbReference type="OrthoDB" id="5325112at2759"/>
<dbReference type="InterPro" id="IPR019452">
    <property type="entry name" value="VPS39/TGF_beta_rcpt-assoc_1"/>
</dbReference>
<dbReference type="InterPro" id="IPR032914">
    <property type="entry name" value="Vam6/VPS39/TRAP1"/>
</dbReference>
<dbReference type="GO" id="GO:0012505">
    <property type="term" value="C:endomembrane system"/>
    <property type="evidence" value="ECO:0007669"/>
    <property type="project" value="UniProtKB-SubCell"/>
</dbReference>
<dbReference type="GO" id="GO:0042144">
    <property type="term" value="P:vacuole fusion, non-autophagic"/>
    <property type="evidence" value="ECO:0007669"/>
    <property type="project" value="EnsemblFungi"/>
</dbReference>
<organism evidence="5 6">
    <name type="scientific">Naumovozyma dairenensis (strain ATCC 10597 / BCRC 20456 / CBS 421 / NBRC 0211 / NRRL Y-12639)</name>
    <name type="common">Saccharomyces dairenensis</name>
    <dbReference type="NCBI Taxonomy" id="1071378"/>
    <lineage>
        <taxon>Eukaryota</taxon>
        <taxon>Fungi</taxon>
        <taxon>Dikarya</taxon>
        <taxon>Ascomycota</taxon>
        <taxon>Saccharomycotina</taxon>
        <taxon>Saccharomycetes</taxon>
        <taxon>Saccharomycetales</taxon>
        <taxon>Saccharomycetaceae</taxon>
        <taxon>Naumovozyma</taxon>
    </lineage>
</organism>
<dbReference type="GO" id="GO:0000329">
    <property type="term" value="C:fungal-type vacuole membrane"/>
    <property type="evidence" value="ECO:0007669"/>
    <property type="project" value="EnsemblFungi"/>
</dbReference>
<dbReference type="GO" id="GO:1904263">
    <property type="term" value="P:positive regulation of TORC1 signaling"/>
    <property type="evidence" value="ECO:0007669"/>
    <property type="project" value="EnsemblFungi"/>
</dbReference>
<gene>
    <name evidence="5" type="primary">NDAI0D04270</name>
    <name evidence="5" type="ordered locus">NDAI_0D04270</name>
</gene>
<dbReference type="EMBL" id="HE580270">
    <property type="protein sequence ID" value="CCD24741.1"/>
    <property type="molecule type" value="Genomic_DNA"/>
</dbReference>
<evidence type="ECO:0000259" key="4">
    <source>
        <dbReference type="Pfam" id="PF10366"/>
    </source>
</evidence>
<accession>G0WAD0</accession>
<dbReference type="STRING" id="1071378.G0WAD0"/>
<dbReference type="PANTHER" id="PTHR12894">
    <property type="entry name" value="CNH DOMAIN CONTAINING"/>
    <property type="match status" value="1"/>
</dbReference>
<dbReference type="GO" id="GO:0099022">
    <property type="term" value="P:vesicle tethering"/>
    <property type="evidence" value="ECO:0007669"/>
    <property type="project" value="EnsemblFungi"/>
</dbReference>
<reference evidence="5 6" key="1">
    <citation type="journal article" date="2011" name="Proc. Natl. Acad. Sci. U.S.A.">
        <title>Evolutionary erosion of yeast sex chromosomes by mating-type switching accidents.</title>
        <authorList>
            <person name="Gordon J.L."/>
            <person name="Armisen D."/>
            <person name="Proux-Wera E."/>
            <person name="Oheigeartaigh S.S."/>
            <person name="Byrne K.P."/>
            <person name="Wolfe K.H."/>
        </authorList>
    </citation>
    <scope>NUCLEOTIDE SEQUENCE [LARGE SCALE GENOMIC DNA]</scope>
    <source>
        <strain evidence="6">ATCC 10597 / BCRC 20456 / CBS 421 / NBRC 0211 / NRRL Y-12639</strain>
    </source>
</reference>
<keyword evidence="2" id="KW-0472">Membrane</keyword>
<dbReference type="GO" id="GO:0034727">
    <property type="term" value="P:piecemeal microautophagy of the nucleus"/>
    <property type="evidence" value="ECO:0007669"/>
    <property type="project" value="EnsemblFungi"/>
</dbReference>
<dbReference type="GO" id="GO:0035542">
    <property type="term" value="P:regulation of SNARE complex assembly"/>
    <property type="evidence" value="ECO:0007669"/>
    <property type="project" value="EnsemblFungi"/>
</dbReference>
<evidence type="ECO:0000313" key="6">
    <source>
        <dbReference type="Proteomes" id="UP000000689"/>
    </source>
</evidence>
<dbReference type="Pfam" id="PF10366">
    <property type="entry name" value="Vps39_1"/>
    <property type="match status" value="1"/>
</dbReference>
<dbReference type="KEGG" id="ndi:NDAI_0D04270"/>
<dbReference type="eggNOG" id="KOG2063">
    <property type="taxonomic scope" value="Eukaryota"/>
</dbReference>
<feature type="domain" description="Vacuolar sorting protein 39/Transforming growth factor beta receptor-associated" evidence="4">
    <location>
        <begin position="648"/>
        <end position="755"/>
    </location>
</feature>
<dbReference type="GO" id="GO:0005085">
    <property type="term" value="F:guanyl-nucleotide exchange factor activity"/>
    <property type="evidence" value="ECO:0007669"/>
    <property type="project" value="EnsemblFungi"/>
</dbReference>
<dbReference type="GO" id="GO:1990816">
    <property type="term" value="C:vacuole-mitochondrion membrane contact site"/>
    <property type="evidence" value="ECO:0007669"/>
    <property type="project" value="EnsemblFungi"/>
</dbReference>
<dbReference type="HOGENOM" id="CLU_293239_0_0_1"/>
<dbReference type="GO" id="GO:0035091">
    <property type="term" value="F:phosphatidylinositol binding"/>
    <property type="evidence" value="ECO:0007669"/>
    <property type="project" value="EnsemblFungi"/>
</dbReference>
<dbReference type="OMA" id="FWAPPQL"/>
<dbReference type="PANTHER" id="PTHR12894:SF49">
    <property type="entry name" value="VAM6_VPS39-LIKE PROTEIN"/>
    <property type="match status" value="1"/>
</dbReference>
<keyword evidence="6" id="KW-1185">Reference proteome</keyword>
<evidence type="ECO:0000256" key="3">
    <source>
        <dbReference type="ARBA" id="ARBA00038201"/>
    </source>
</evidence>
<dbReference type="RefSeq" id="XP_003669984.1">
    <property type="nucleotide sequence ID" value="XM_003669936.1"/>
</dbReference>
<dbReference type="Proteomes" id="UP000000689">
    <property type="component" value="Chromosome 4"/>
</dbReference>
<evidence type="ECO:0000256" key="2">
    <source>
        <dbReference type="ARBA" id="ARBA00023136"/>
    </source>
</evidence>
<comment type="similarity">
    <text evidence="3">Belongs to the VAM6/VPS39 family.</text>
</comment>
<dbReference type="GO" id="GO:0034058">
    <property type="term" value="P:endosomal vesicle fusion"/>
    <property type="evidence" value="ECO:0007669"/>
    <property type="project" value="TreeGrafter"/>
</dbReference>
<evidence type="ECO:0000313" key="5">
    <source>
        <dbReference type="EMBL" id="CCD24741.1"/>
    </source>
</evidence>
<protein>
    <recommendedName>
        <fullName evidence="4">Vacuolar sorting protein 39/Transforming growth factor beta receptor-associated domain-containing protein</fullName>
    </recommendedName>
</protein>
<evidence type="ECO:0000256" key="1">
    <source>
        <dbReference type="ARBA" id="ARBA00004184"/>
    </source>
</evidence>
<name>G0WAD0_NAUDC</name>
<comment type="subcellular location">
    <subcellularLocation>
        <location evidence="1">Endomembrane system</location>
        <topology evidence="1">Peripheral membrane protein</topology>
    </subcellularLocation>
</comment>
<dbReference type="GO" id="GO:0030897">
    <property type="term" value="C:HOPS complex"/>
    <property type="evidence" value="ECO:0007669"/>
    <property type="project" value="EnsemblFungi"/>
</dbReference>
<proteinExistence type="inferred from homology"/>
<dbReference type="GeneID" id="11495041"/>
<dbReference type="AlphaFoldDB" id="G0WAD0"/>
<sequence length="1070" mass="125887">MLRARKLDSFQSPGINAILPITESEKLIISKKNGEIEVYIREDSKYRLFQTFPNFLANTISTNDKQIENLYYSERLATIFVHCNSTLLLLNSTNLQLYDRIHDKRGIKKCWLLESYPIPMQKKHASQKKQEEDHNDDDDEAPCKVMTFLLYVTTKSNRIRLLIWDERHYQKMVEIGLPSSKETLLSAEILDLKTIVLATNKGIYTWSYYDERPILERIDKIVRRKYPKGIVPALKMLEQSCKKFDKTDSLPSQDNDEYDTKSISRLSRKSSISTFWNTTALSRHPAFRTDMKYIFKPNIDHPPVIIDWKSGYLFNISIEKKVPELLLISNNVQFFEWNSQFPNIQYLSSDILIMNNSKTLRFVDYRHGFTFLEAMIEKGIKKVVNLWGIHFLVWTNDDEICFYKYQVDDGPIREEHSRTLESVTTSADQLKEETESICSTNHNSSFNQLWHKVIFYKYFLNSPSSLELCESNDPEQSLDICAMKLRDYTVIWCLSIVEKLRMHISVLKRNGFNWESDPDIRYLQNYILKGIFETFTDFWAPPQLVILKTFPYKVARLVEDITGQIHSCFPTKTDDTTFEIPPTSLRNWCVPYLIDMRRHIKNLIGKDNKSQEIIWHCYDRSIKQTLEFFLVDKHDGNIDTNTMLKLLDMVLFEIYFDYAPNMVGPFISVPNMCDFSIVFDKLKSRHMFQELIDFSYLRGEHDKALEFLTNLENEIEFSSKIPNLNEKIKALVTFYLKKLPNEYLETIFKYTNWLLEHNKNDSHDLLLLIFLNDSITRDASKVYEYINDKDKELSLQYLEFTVGTLKSNDPMAHMTLIERYLENLNEPTTRNKLQGMLEKTSVYEPRSVLELLDDKIKFDSSSRNDNSVFKDDDDLKFVKFLKTYSFQRLNQHEESIDLLFTELSEYKLAAGYCSRVYEHSSDDGKTILLYLFKKITAIKEIEKMQSFLIQFLEEFSCKLDVIFLYRSIPSSCNMKSIGDILLRSIKSLSIKKDEKRMLKNLLHVELINITNELWTNYSQYGVLNDSYKCSVCRRNFSTLNTDTVCWFTIHGKNVYTHSSCAKTLQKDTGY</sequence>